<dbReference type="NCBIfam" id="NF004019">
    <property type="entry name" value="PRK05481.1"/>
    <property type="match status" value="1"/>
</dbReference>
<dbReference type="InterPro" id="IPR006638">
    <property type="entry name" value="Elp3/MiaA/NifB-like_rSAM"/>
</dbReference>
<gene>
    <name evidence="12" type="primary">lipA_8</name>
    <name evidence="12" type="ORF">SDC9_40063</name>
</gene>
<keyword evidence="8" id="KW-0408">Iron</keyword>
<comment type="caution">
    <text evidence="12">The sequence shown here is derived from an EMBL/GenBank/DDBJ whole genome shotgun (WGS) entry which is preliminary data.</text>
</comment>
<keyword evidence="3" id="KW-0004">4Fe-4S</keyword>
<evidence type="ECO:0000256" key="10">
    <source>
        <dbReference type="ARBA" id="ARBA00047326"/>
    </source>
</evidence>
<dbReference type="Pfam" id="PF04055">
    <property type="entry name" value="Radical_SAM"/>
    <property type="match status" value="1"/>
</dbReference>
<dbReference type="PANTHER" id="PTHR10949">
    <property type="entry name" value="LIPOYL SYNTHASE"/>
    <property type="match status" value="1"/>
</dbReference>
<evidence type="ECO:0000256" key="8">
    <source>
        <dbReference type="ARBA" id="ARBA00023004"/>
    </source>
</evidence>
<dbReference type="NCBIfam" id="TIGR00510">
    <property type="entry name" value="lipA"/>
    <property type="match status" value="1"/>
</dbReference>
<dbReference type="GO" id="GO:0016992">
    <property type="term" value="F:lipoate synthase activity"/>
    <property type="evidence" value="ECO:0007669"/>
    <property type="project" value="UniProtKB-EC"/>
</dbReference>
<dbReference type="NCBIfam" id="NF009544">
    <property type="entry name" value="PRK12928.1"/>
    <property type="match status" value="1"/>
</dbReference>
<evidence type="ECO:0000256" key="3">
    <source>
        <dbReference type="ARBA" id="ARBA00022485"/>
    </source>
</evidence>
<protein>
    <recommendedName>
        <fullName evidence="2">lipoyl synthase</fullName>
        <ecNumber evidence="2">2.8.1.8</ecNumber>
    </recommendedName>
</protein>
<evidence type="ECO:0000256" key="1">
    <source>
        <dbReference type="ARBA" id="ARBA00001966"/>
    </source>
</evidence>
<evidence type="ECO:0000256" key="5">
    <source>
        <dbReference type="ARBA" id="ARBA00022679"/>
    </source>
</evidence>
<evidence type="ECO:0000256" key="7">
    <source>
        <dbReference type="ARBA" id="ARBA00022723"/>
    </source>
</evidence>
<evidence type="ECO:0000259" key="11">
    <source>
        <dbReference type="PROSITE" id="PS51918"/>
    </source>
</evidence>
<dbReference type="EMBL" id="VSSQ01000408">
    <property type="protein sequence ID" value="MPL93915.1"/>
    <property type="molecule type" value="Genomic_DNA"/>
</dbReference>
<dbReference type="SMART" id="SM00729">
    <property type="entry name" value="Elp3"/>
    <property type="match status" value="1"/>
</dbReference>
<dbReference type="GO" id="GO:0051539">
    <property type="term" value="F:4 iron, 4 sulfur cluster binding"/>
    <property type="evidence" value="ECO:0007669"/>
    <property type="project" value="UniProtKB-KW"/>
</dbReference>
<dbReference type="FunFam" id="3.20.20.70:FF:000040">
    <property type="entry name" value="Lipoyl synthase"/>
    <property type="match status" value="1"/>
</dbReference>
<dbReference type="InterPro" id="IPR058240">
    <property type="entry name" value="rSAM_sf"/>
</dbReference>
<dbReference type="AlphaFoldDB" id="A0A644VRA1"/>
<evidence type="ECO:0000256" key="6">
    <source>
        <dbReference type="ARBA" id="ARBA00022691"/>
    </source>
</evidence>
<dbReference type="CDD" id="cd01335">
    <property type="entry name" value="Radical_SAM"/>
    <property type="match status" value="1"/>
</dbReference>
<name>A0A644VRA1_9ZZZZ</name>
<accession>A0A644VRA1</accession>
<dbReference type="HAMAP" id="MF_00206">
    <property type="entry name" value="Lipoyl_synth"/>
    <property type="match status" value="1"/>
</dbReference>
<keyword evidence="9" id="KW-0411">Iron-sulfur</keyword>
<keyword evidence="6" id="KW-0949">S-adenosyl-L-methionine</keyword>
<dbReference type="PIRSF" id="PIRSF005963">
    <property type="entry name" value="Lipoyl_synth"/>
    <property type="match status" value="1"/>
</dbReference>
<dbReference type="PANTHER" id="PTHR10949:SF0">
    <property type="entry name" value="LIPOYL SYNTHASE, MITOCHONDRIAL"/>
    <property type="match status" value="1"/>
</dbReference>
<dbReference type="GO" id="GO:0046872">
    <property type="term" value="F:metal ion binding"/>
    <property type="evidence" value="ECO:0007669"/>
    <property type="project" value="UniProtKB-KW"/>
</dbReference>
<dbReference type="EC" id="2.8.1.8" evidence="2"/>
<dbReference type="PROSITE" id="PS51918">
    <property type="entry name" value="RADICAL_SAM"/>
    <property type="match status" value="1"/>
</dbReference>
<proteinExistence type="inferred from homology"/>
<dbReference type="SUPFAM" id="SSF102114">
    <property type="entry name" value="Radical SAM enzymes"/>
    <property type="match status" value="1"/>
</dbReference>
<dbReference type="InterPro" id="IPR007197">
    <property type="entry name" value="rSAM"/>
</dbReference>
<dbReference type="SFLD" id="SFLDG01058">
    <property type="entry name" value="lipoyl_synthase_like"/>
    <property type="match status" value="1"/>
</dbReference>
<comment type="catalytic activity">
    <reaction evidence="10">
        <text>[[Fe-S] cluster scaffold protein carrying a second [4Fe-4S](2+) cluster] + N(6)-octanoyl-L-lysyl-[protein] + 2 oxidized [2Fe-2S]-[ferredoxin] + 2 S-adenosyl-L-methionine + 4 H(+) = [[Fe-S] cluster scaffold protein] + N(6)-[(R)-dihydrolipoyl]-L-lysyl-[protein] + 4 Fe(3+) + 2 hydrogen sulfide + 2 5'-deoxyadenosine + 2 L-methionine + 2 reduced [2Fe-2S]-[ferredoxin]</text>
        <dbReference type="Rhea" id="RHEA:16585"/>
        <dbReference type="Rhea" id="RHEA-COMP:9928"/>
        <dbReference type="Rhea" id="RHEA-COMP:10000"/>
        <dbReference type="Rhea" id="RHEA-COMP:10001"/>
        <dbReference type="Rhea" id="RHEA-COMP:10475"/>
        <dbReference type="Rhea" id="RHEA-COMP:14568"/>
        <dbReference type="Rhea" id="RHEA-COMP:14569"/>
        <dbReference type="ChEBI" id="CHEBI:15378"/>
        <dbReference type="ChEBI" id="CHEBI:17319"/>
        <dbReference type="ChEBI" id="CHEBI:29034"/>
        <dbReference type="ChEBI" id="CHEBI:29919"/>
        <dbReference type="ChEBI" id="CHEBI:33722"/>
        <dbReference type="ChEBI" id="CHEBI:33737"/>
        <dbReference type="ChEBI" id="CHEBI:33738"/>
        <dbReference type="ChEBI" id="CHEBI:57844"/>
        <dbReference type="ChEBI" id="CHEBI:59789"/>
        <dbReference type="ChEBI" id="CHEBI:78809"/>
        <dbReference type="ChEBI" id="CHEBI:83100"/>
        <dbReference type="EC" id="2.8.1.8"/>
    </reaction>
</comment>
<organism evidence="12">
    <name type="scientific">bioreactor metagenome</name>
    <dbReference type="NCBI Taxonomy" id="1076179"/>
    <lineage>
        <taxon>unclassified sequences</taxon>
        <taxon>metagenomes</taxon>
        <taxon>ecological metagenomes</taxon>
    </lineage>
</organism>
<feature type="domain" description="Radical SAM core" evidence="11">
    <location>
        <begin position="48"/>
        <end position="262"/>
    </location>
</feature>
<keyword evidence="4" id="KW-0963">Cytoplasm</keyword>
<evidence type="ECO:0000256" key="2">
    <source>
        <dbReference type="ARBA" id="ARBA00012237"/>
    </source>
</evidence>
<evidence type="ECO:0000313" key="12">
    <source>
        <dbReference type="EMBL" id="MPL93915.1"/>
    </source>
</evidence>
<evidence type="ECO:0000256" key="9">
    <source>
        <dbReference type="ARBA" id="ARBA00023014"/>
    </source>
</evidence>
<dbReference type="SFLD" id="SFLDS00029">
    <property type="entry name" value="Radical_SAM"/>
    <property type="match status" value="1"/>
</dbReference>
<dbReference type="Gene3D" id="3.20.20.70">
    <property type="entry name" value="Aldolase class I"/>
    <property type="match status" value="1"/>
</dbReference>
<dbReference type="SFLD" id="SFLDF00271">
    <property type="entry name" value="lipoyl_synthase"/>
    <property type="match status" value="1"/>
</dbReference>
<keyword evidence="5 12" id="KW-0808">Transferase</keyword>
<sequence>MEHVRKPEWLRNKLYSEAKYANVHGLIKEKGLNTICTSGRCPNQSECWSRGTATLMILGDICTRACKFCNTITGRPLPPDPAEPQKVADTIKQLNLRHTVITSVDRDDLPDGGAAFWAETIRAIKTTNPGTTLEVLIPDFSGNTDLIDLIIAEKPNVISHNLETVRRLTPQIRTKAKYDTSLKVIEHIASRGFRAKTGIMLGLGETEEEILELMDDALTHNCSILTIGQYMQPSRKHAPVSAYIHPDKFKEYKEIALKKGFRFVESGPFVRSSYHAEKHV</sequence>
<dbReference type="InterPro" id="IPR003698">
    <property type="entry name" value="Lipoyl_synth"/>
</dbReference>
<keyword evidence="7" id="KW-0479">Metal-binding</keyword>
<reference evidence="12" key="1">
    <citation type="submission" date="2019-08" db="EMBL/GenBank/DDBJ databases">
        <authorList>
            <person name="Kucharzyk K."/>
            <person name="Murdoch R.W."/>
            <person name="Higgins S."/>
            <person name="Loffler F."/>
        </authorList>
    </citation>
    <scope>NUCLEOTIDE SEQUENCE</scope>
</reference>
<comment type="cofactor">
    <cofactor evidence="1">
        <name>[4Fe-4S] cluster</name>
        <dbReference type="ChEBI" id="CHEBI:49883"/>
    </cofactor>
</comment>
<dbReference type="InterPro" id="IPR013785">
    <property type="entry name" value="Aldolase_TIM"/>
</dbReference>
<evidence type="ECO:0000256" key="4">
    <source>
        <dbReference type="ARBA" id="ARBA00022490"/>
    </source>
</evidence>